<dbReference type="InterPro" id="IPR023292">
    <property type="entry name" value="NTP_PyroPHydrolase-like_dom_sf"/>
</dbReference>
<reference evidence="1 2" key="1">
    <citation type="journal article" date="2016" name="Nat. Commun.">
        <title>Thousands of microbial genomes shed light on interconnected biogeochemical processes in an aquifer system.</title>
        <authorList>
            <person name="Anantharaman K."/>
            <person name="Brown C.T."/>
            <person name="Hug L.A."/>
            <person name="Sharon I."/>
            <person name="Castelle C.J."/>
            <person name="Probst A.J."/>
            <person name="Thomas B.C."/>
            <person name="Singh A."/>
            <person name="Wilkins M.J."/>
            <person name="Karaoz U."/>
            <person name="Brodie E.L."/>
            <person name="Williams K.H."/>
            <person name="Hubbard S.S."/>
            <person name="Banfield J.F."/>
        </authorList>
    </citation>
    <scope>NUCLEOTIDE SEQUENCE [LARGE SCALE GENOMIC DNA]</scope>
</reference>
<evidence type="ECO:0000313" key="1">
    <source>
        <dbReference type="EMBL" id="OGI77570.1"/>
    </source>
</evidence>
<evidence type="ECO:0008006" key="3">
    <source>
        <dbReference type="Google" id="ProtNLM"/>
    </source>
</evidence>
<dbReference type="STRING" id="1801754.A3D42_01065"/>
<accession>A0A1F6W6M3</accession>
<dbReference type="Gene3D" id="1.10.3420.10">
    <property type="entry name" value="putative ntp pyrophosphohydrolase like domain"/>
    <property type="match status" value="1"/>
</dbReference>
<dbReference type="InterPro" id="IPR021130">
    <property type="entry name" value="PRib-ATP_PPHydrolase-like"/>
</dbReference>
<proteinExistence type="predicted"/>
<dbReference type="Proteomes" id="UP000177777">
    <property type="component" value="Unassembled WGS sequence"/>
</dbReference>
<dbReference type="InterPro" id="IPR033653">
    <property type="entry name" value="NTP-PPase_DR2231-like"/>
</dbReference>
<name>A0A1F6W6M3_9BACT</name>
<protein>
    <recommendedName>
        <fullName evidence="3">Phosphoribosyl-ATP pyrophosphohydrolase</fullName>
    </recommendedName>
</protein>
<dbReference type="AlphaFoldDB" id="A0A1F6W6M3"/>
<dbReference type="EMBL" id="MFUE01000013">
    <property type="protein sequence ID" value="OGI77570.1"/>
    <property type="molecule type" value="Genomic_DNA"/>
</dbReference>
<gene>
    <name evidence="1" type="ORF">A3D42_01065</name>
</gene>
<evidence type="ECO:0000313" key="2">
    <source>
        <dbReference type="Proteomes" id="UP000177777"/>
    </source>
</evidence>
<sequence>MTKRIDLVKEFHKKFKVPVLKKPSLIPKNRSDLRYELMKEEVEEYLLGAKNGDLKNIAKELVDILYGVYGTILEHGLQDDIDEIFKEVHLSHMSKDYSKYKMLKGKNYFKPNMKKILTGVSKKF</sequence>
<dbReference type="Pfam" id="PF01503">
    <property type="entry name" value="PRA-PH"/>
    <property type="match status" value="1"/>
</dbReference>
<organism evidence="1 2">
    <name type="scientific">Candidatus Nomurabacteria bacterium RIFCSPHIGHO2_02_FULL_41_18</name>
    <dbReference type="NCBI Taxonomy" id="1801754"/>
    <lineage>
        <taxon>Bacteria</taxon>
        <taxon>Candidatus Nomuraibacteriota</taxon>
    </lineage>
</organism>
<dbReference type="CDD" id="cd11530">
    <property type="entry name" value="NTP-PPase_DR2231_like"/>
    <property type="match status" value="1"/>
</dbReference>
<comment type="caution">
    <text evidence="1">The sequence shown here is derived from an EMBL/GenBank/DDBJ whole genome shotgun (WGS) entry which is preliminary data.</text>
</comment>
<dbReference type="SUPFAM" id="SSF101386">
    <property type="entry name" value="all-alpha NTP pyrophosphatases"/>
    <property type="match status" value="1"/>
</dbReference>